<dbReference type="Proteomes" id="UP000187251">
    <property type="component" value="Unassembled WGS sequence"/>
</dbReference>
<dbReference type="EMBL" id="MJMN01000013">
    <property type="protein sequence ID" value="OMG87885.1"/>
    <property type="molecule type" value="Genomic_DNA"/>
</dbReference>
<comment type="caution">
    <text evidence="2">The sequence shown here is derived from an EMBL/GenBank/DDBJ whole genome shotgun (WGS) entry which is preliminary data.</text>
</comment>
<evidence type="ECO:0000256" key="1">
    <source>
        <dbReference type="SAM" id="Phobius"/>
    </source>
</evidence>
<sequence length="605" mass="65187">MATRSPLSAPERTILVHGALGALLALALHAALLNRVWPWHNPFATLFAIQWVWLVPLAGAMLAGMRSGRRWLLALLAYALALPALHAYGLMPLLGSQPVGYSDNGPRALATVITAASGFMLLPLIQALDPSRPGWDYPAVFRAAWRNTVKLALAGGLALAVWLLFWAAGAMFGMIGIGAVGKVVKSTRFTLGVMPLVLAVSLMGVHRRPQLADTLQRSWLTLTAWLLPMVALVGIAFVLALAARLALDLQAVALSAGALIAFSALWIKLINSAWQDSPEAPPFGPRLRAVLRVAACGLLPLALVALYGLVVRVEQYGWTIPRIWGVYAAVLLTLYALGYAWAALAPRRFHTILGGTNIVAAFCALAMLALVNTPLLNPDRIEVDSQVQRLIDGRVPPEEFSYLSATRDRGEYGRQAVRRLADGAAEAQSPKIAIAAADALAGKYYDWGPRQSGLAASLTKPDRLQVYPAGGAVPDAWWRYAATQNPFELDRCVSAEKAAADDPSNRALADARCWLIHADITGPGAADLVLYVPPRADATAGGYETFLTYQELGKDDWRMVSSRTHRTSESGPEVDMGEALAQGQVHTEPRQDRDLIVGGRRLPLR</sequence>
<keyword evidence="1" id="KW-1133">Transmembrane helix</keyword>
<feature type="transmembrane region" description="Helical" evidence="1">
    <location>
        <begin position="44"/>
        <end position="64"/>
    </location>
</feature>
<proteinExistence type="predicted"/>
<gene>
    <name evidence="2" type="ORF">BIZ92_09765</name>
</gene>
<feature type="transmembrane region" description="Helical" evidence="1">
    <location>
        <begin position="249"/>
        <end position="269"/>
    </location>
</feature>
<keyword evidence="1" id="KW-0812">Transmembrane</keyword>
<feature type="transmembrane region" description="Helical" evidence="1">
    <location>
        <begin position="289"/>
        <end position="311"/>
    </location>
</feature>
<dbReference type="AlphaFoldDB" id="A0A1R1JU61"/>
<name>A0A1R1JU61_ALCXX</name>
<evidence type="ECO:0000313" key="3">
    <source>
        <dbReference type="Proteomes" id="UP000187251"/>
    </source>
</evidence>
<reference evidence="2 3" key="1">
    <citation type="submission" date="2016-09" db="EMBL/GenBank/DDBJ databases">
        <title>Phylogenomics of Achromobacter.</title>
        <authorList>
            <person name="Jeukens J."/>
            <person name="Freschi L."/>
            <person name="Vincent A.T."/>
            <person name="Emond-Rheault J.-G."/>
            <person name="Kukavica-Ibrulj I."/>
            <person name="Charette S.J."/>
            <person name="Levesque R.C."/>
        </authorList>
    </citation>
    <scope>NUCLEOTIDE SEQUENCE [LARGE SCALE GENOMIC DNA]</scope>
    <source>
        <strain evidence="2 3">AUS488</strain>
    </source>
</reference>
<feature type="transmembrane region" description="Helical" evidence="1">
    <location>
        <begin position="323"/>
        <end position="344"/>
    </location>
</feature>
<feature type="transmembrane region" description="Helical" evidence="1">
    <location>
        <begin position="12"/>
        <end position="32"/>
    </location>
</feature>
<feature type="transmembrane region" description="Helical" evidence="1">
    <location>
        <begin position="71"/>
        <end position="88"/>
    </location>
</feature>
<keyword evidence="1" id="KW-0472">Membrane</keyword>
<accession>A0A1R1JU61</accession>
<evidence type="ECO:0000313" key="2">
    <source>
        <dbReference type="EMBL" id="OMG87885.1"/>
    </source>
</evidence>
<feature type="transmembrane region" description="Helical" evidence="1">
    <location>
        <begin position="149"/>
        <end position="177"/>
    </location>
</feature>
<dbReference type="RefSeq" id="WP_076411886.1">
    <property type="nucleotide sequence ID" value="NZ_AP028040.1"/>
</dbReference>
<protein>
    <submittedName>
        <fullName evidence="2">DUF4153 domain-containing protein</fullName>
    </submittedName>
</protein>
<feature type="transmembrane region" description="Helical" evidence="1">
    <location>
        <begin position="189"/>
        <end position="206"/>
    </location>
</feature>
<feature type="transmembrane region" description="Helical" evidence="1">
    <location>
        <begin position="351"/>
        <end position="371"/>
    </location>
</feature>
<dbReference type="OrthoDB" id="7022049at2"/>
<organism evidence="2 3">
    <name type="scientific">Alcaligenes xylosoxydans xylosoxydans</name>
    <name type="common">Achromobacter xylosoxidans</name>
    <dbReference type="NCBI Taxonomy" id="85698"/>
    <lineage>
        <taxon>Bacteria</taxon>
        <taxon>Pseudomonadati</taxon>
        <taxon>Pseudomonadota</taxon>
        <taxon>Betaproteobacteria</taxon>
        <taxon>Burkholderiales</taxon>
        <taxon>Alcaligenaceae</taxon>
        <taxon>Achromobacter</taxon>
    </lineage>
</organism>
<feature type="transmembrane region" description="Helical" evidence="1">
    <location>
        <begin position="218"/>
        <end position="243"/>
    </location>
</feature>